<comment type="caution">
    <text evidence="1">The sequence shown here is derived from an EMBL/GenBank/DDBJ whole genome shotgun (WGS) entry which is preliminary data.</text>
</comment>
<dbReference type="EMBL" id="MGJB01000002">
    <property type="protein sequence ID" value="OGM99199.1"/>
    <property type="molecule type" value="Genomic_DNA"/>
</dbReference>
<gene>
    <name evidence="1" type="ORF">A2649_02230</name>
</gene>
<accession>A0A1F8EFW2</accession>
<sequence>MNSEAESINNFKFLIELSITQFSEFFNLKLLKNSLALAANSRSLNYEKERATAPFRKSVAVGGT</sequence>
<evidence type="ECO:0000313" key="2">
    <source>
        <dbReference type="Proteomes" id="UP000176893"/>
    </source>
</evidence>
<proteinExistence type="predicted"/>
<dbReference type="AlphaFoldDB" id="A0A1F8EFW2"/>
<reference evidence="1 2" key="1">
    <citation type="journal article" date="2016" name="Nat. Commun.">
        <title>Thousands of microbial genomes shed light on interconnected biogeochemical processes in an aquifer system.</title>
        <authorList>
            <person name="Anantharaman K."/>
            <person name="Brown C.T."/>
            <person name="Hug L.A."/>
            <person name="Sharon I."/>
            <person name="Castelle C.J."/>
            <person name="Probst A.J."/>
            <person name="Thomas B.C."/>
            <person name="Singh A."/>
            <person name="Wilkins M.J."/>
            <person name="Karaoz U."/>
            <person name="Brodie E.L."/>
            <person name="Williams K.H."/>
            <person name="Hubbard S.S."/>
            <person name="Banfield J.F."/>
        </authorList>
    </citation>
    <scope>NUCLEOTIDE SEQUENCE [LARGE SCALE GENOMIC DNA]</scope>
</reference>
<protein>
    <submittedName>
        <fullName evidence="1">Uncharacterized protein</fullName>
    </submittedName>
</protein>
<dbReference type="Proteomes" id="UP000176893">
    <property type="component" value="Unassembled WGS sequence"/>
</dbReference>
<organism evidence="1 2">
    <name type="scientific">Candidatus Yanofskybacteria bacterium RIFCSPHIGHO2_01_FULL_41_26</name>
    <dbReference type="NCBI Taxonomy" id="1802661"/>
    <lineage>
        <taxon>Bacteria</taxon>
        <taxon>Candidatus Yanofskyibacteriota</taxon>
    </lineage>
</organism>
<name>A0A1F8EFW2_9BACT</name>
<evidence type="ECO:0000313" key="1">
    <source>
        <dbReference type="EMBL" id="OGM99199.1"/>
    </source>
</evidence>